<sequence length="307" mass="33461">MPRFFAIRRALPLTCLATLLVCIAACSAPSLPFARLAGLITHRELDEISGLAASHVHEDVLWVHNDSGNPARLYAISTRGRLLARFDVVGAKNIDWEDIASFNLNGKHYLLLADIGDNGGQRRDFALHVIEEPAQLTSGVVRPAWSIRAHWPDGPRDCEAVAVDAATGQVLLISKKRFPPELFSLPLSNPHGQVQEARRIGRLEGVPQVSAAMRDKDPALAALFSQVTAADMSPDRKTLAVLTYGSVLFYRRQEGETWADAVSHPPETHDVPWIPQAEALGWSAGGAGLYASGESRPAPLYYLVPQQ</sequence>
<name>A0ABS7TBZ6_9GAMM</name>
<protein>
    <recommendedName>
        <fullName evidence="4">Integral membrane protein</fullName>
    </recommendedName>
</protein>
<keyword evidence="3" id="KW-1185">Reference proteome</keyword>
<dbReference type="Proteomes" id="UP001430290">
    <property type="component" value="Unassembled WGS sequence"/>
</dbReference>
<comment type="caution">
    <text evidence="2">The sequence shown here is derived from an EMBL/GenBank/DDBJ whole genome shotgun (WGS) entry which is preliminary data.</text>
</comment>
<evidence type="ECO:0000313" key="2">
    <source>
        <dbReference type="EMBL" id="MBZ4185383.1"/>
    </source>
</evidence>
<dbReference type="EMBL" id="JAIQDJ010000001">
    <property type="protein sequence ID" value="MBZ4185383.1"/>
    <property type="molecule type" value="Genomic_DNA"/>
</dbReference>
<feature type="chain" id="PRO_5046506527" description="Integral membrane protein" evidence="1">
    <location>
        <begin position="25"/>
        <end position="307"/>
    </location>
</feature>
<reference evidence="2" key="1">
    <citation type="submission" date="2021-09" db="EMBL/GenBank/DDBJ databases">
        <authorList>
            <person name="Wu T."/>
            <person name="Guo S.Z."/>
        </authorList>
    </citation>
    <scope>NUCLEOTIDE SEQUENCE</scope>
    <source>
        <strain evidence="2">RSS-23</strain>
    </source>
</reference>
<evidence type="ECO:0000313" key="3">
    <source>
        <dbReference type="Proteomes" id="UP001430290"/>
    </source>
</evidence>
<gene>
    <name evidence="2" type="ORF">K7B09_03470</name>
</gene>
<feature type="signal peptide" evidence="1">
    <location>
        <begin position="1"/>
        <end position="24"/>
    </location>
</feature>
<evidence type="ECO:0008006" key="4">
    <source>
        <dbReference type="Google" id="ProtNLM"/>
    </source>
</evidence>
<proteinExistence type="predicted"/>
<evidence type="ECO:0000256" key="1">
    <source>
        <dbReference type="SAM" id="SignalP"/>
    </source>
</evidence>
<keyword evidence="1" id="KW-0732">Signal</keyword>
<dbReference type="SUPFAM" id="SSF75011">
    <property type="entry name" value="3-carboxy-cis,cis-mucoante lactonizing enzyme"/>
    <property type="match status" value="1"/>
</dbReference>
<organism evidence="2 3">
    <name type="scientific">Thermomonas beijingensis</name>
    <dbReference type="NCBI Taxonomy" id="2872701"/>
    <lineage>
        <taxon>Bacteria</taxon>
        <taxon>Pseudomonadati</taxon>
        <taxon>Pseudomonadota</taxon>
        <taxon>Gammaproteobacteria</taxon>
        <taxon>Lysobacterales</taxon>
        <taxon>Lysobacteraceae</taxon>
        <taxon>Thermomonas</taxon>
    </lineage>
</organism>
<dbReference type="RefSeq" id="WP_223626796.1">
    <property type="nucleotide sequence ID" value="NZ_JAIQDJ010000001.1"/>
</dbReference>
<accession>A0ABS7TBZ6</accession>